<evidence type="ECO:0000256" key="8">
    <source>
        <dbReference type="ARBA" id="ARBA00022989"/>
    </source>
</evidence>
<dbReference type="UniPathway" id="UPA00378"/>
<accession>L7MLY2</accession>
<proteinExistence type="evidence at transcript level"/>
<dbReference type="GO" id="GO:0046920">
    <property type="term" value="F:alpha-(1-&gt;3)-fucosyltransferase activity"/>
    <property type="evidence" value="ECO:0007669"/>
    <property type="project" value="TreeGrafter"/>
</dbReference>
<feature type="non-terminal residue" evidence="14">
    <location>
        <position position="1"/>
    </location>
</feature>
<evidence type="ECO:0000313" key="14">
    <source>
        <dbReference type="EMBL" id="JAA64214.1"/>
    </source>
</evidence>
<dbReference type="AlphaFoldDB" id="L7MLY2"/>
<dbReference type="Pfam" id="PF00852">
    <property type="entry name" value="Glyco_transf_10"/>
    <property type="match status" value="1"/>
</dbReference>
<evidence type="ECO:0000256" key="3">
    <source>
        <dbReference type="ARBA" id="ARBA00008919"/>
    </source>
</evidence>
<dbReference type="PANTHER" id="PTHR11929:SF194">
    <property type="entry name" value="ALPHA-(1,3)-FUCOSYLTRANSFERASE 10"/>
    <property type="match status" value="1"/>
</dbReference>
<evidence type="ECO:0000256" key="11">
    <source>
        <dbReference type="RuleBase" id="RU003832"/>
    </source>
</evidence>
<keyword evidence="8 11" id="KW-1133">Transmembrane helix</keyword>
<dbReference type="PANTHER" id="PTHR11929">
    <property type="entry name" value="ALPHA- 1,3 -FUCOSYLTRANSFERASE"/>
    <property type="match status" value="1"/>
</dbReference>
<reference evidence="14" key="1">
    <citation type="submission" date="2012-11" db="EMBL/GenBank/DDBJ databases">
        <authorList>
            <person name="Lucero-Rivera Y.E."/>
            <person name="Tovar-Ramirez D."/>
        </authorList>
    </citation>
    <scope>NUCLEOTIDE SEQUENCE</scope>
    <source>
        <tissue evidence="14">Salivary gland</tissue>
    </source>
</reference>
<dbReference type="InterPro" id="IPR038577">
    <property type="entry name" value="GT10-like_C_sf"/>
</dbReference>
<evidence type="ECO:0000256" key="6">
    <source>
        <dbReference type="ARBA" id="ARBA00022692"/>
    </source>
</evidence>
<comment type="subcellular location">
    <subcellularLocation>
        <location evidence="1 11">Golgi apparatus</location>
        <location evidence="1 11">Golgi stack membrane</location>
        <topology evidence="1 11">Single-pass type II membrane protein</topology>
    </subcellularLocation>
</comment>
<keyword evidence="6 11" id="KW-0812">Transmembrane</keyword>
<dbReference type="GO" id="GO:0032580">
    <property type="term" value="C:Golgi cisterna membrane"/>
    <property type="evidence" value="ECO:0007669"/>
    <property type="project" value="UniProtKB-SubCell"/>
</dbReference>
<reference evidence="14" key="2">
    <citation type="journal article" date="2015" name="J. Proteomics">
        <title>Sexual differences in the sialomes of the zebra tick, Rhipicephalus pulchellus.</title>
        <authorList>
            <person name="Tan A.W."/>
            <person name="Francischetti I.M."/>
            <person name="Slovak M."/>
            <person name="Kini R.M."/>
            <person name="Ribeiro J.M."/>
        </authorList>
    </citation>
    <scope>NUCLEOTIDE SEQUENCE</scope>
    <source>
        <tissue evidence="14">Salivary gland</tissue>
    </source>
</reference>
<evidence type="ECO:0000256" key="10">
    <source>
        <dbReference type="ARBA" id="ARBA00023180"/>
    </source>
</evidence>
<evidence type="ECO:0000259" key="12">
    <source>
        <dbReference type="Pfam" id="PF00852"/>
    </source>
</evidence>
<dbReference type="InterPro" id="IPR031481">
    <property type="entry name" value="Glyco_tran_10_N"/>
</dbReference>
<comment type="similarity">
    <text evidence="3 11">Belongs to the glycosyltransferase 10 family.</text>
</comment>
<feature type="transmembrane region" description="Helical" evidence="11">
    <location>
        <begin position="14"/>
        <end position="37"/>
    </location>
</feature>
<keyword evidence="9 11" id="KW-0472">Membrane</keyword>
<feature type="domain" description="Fucosyltransferase N-terminal" evidence="13">
    <location>
        <begin position="68"/>
        <end position="168"/>
    </location>
</feature>
<keyword evidence="5 11" id="KW-0808">Transferase</keyword>
<dbReference type="Gene3D" id="3.40.50.11660">
    <property type="entry name" value="Glycosyl transferase family 10, C-terminal domain"/>
    <property type="match status" value="1"/>
</dbReference>
<evidence type="ECO:0000259" key="13">
    <source>
        <dbReference type="Pfam" id="PF17039"/>
    </source>
</evidence>
<sequence length="466" mass="53393">VAVCAANKFRSRRFLLRTSLVLLALVLFSSGISYFLISAQNAENDPLFYGHYRSDHSHYTGAPGNVSDPVILWWTPFTKQAGHTKTCGQERCFFTEDRVFFNHTNLQAVMFYGSELEIGDLPLPRKKNHDWALLHEESPKNNFIFCMPNILGWFNHTSTFRRNSDLPLTLQYLNYIADLTGKEFFVETTSKTKARSNQSLIAYVQSDCNTPIERDAFVSELMKYVSIDSYGKCIHNKDLPKELANAMDAMDNKAFWHLLANYKFHIAIENYACEDYITEKLWRPLIVGSVPIYFGSPSVVDWLPNYAESAILVANYSGPEELAEAIKRIAGNDMIYEGFLSHKIHGRVTNKALLSAMKNRRWGVNDPKRPSFVEEFECLVCSRIWRRLKNPGTVSFIANASHYSCDMPHAMLKRRTASFWKDLYRQAKTEAKVLEDLLLANMAFGEQDVQNKILSLLQARTSHVMN</sequence>
<evidence type="ECO:0000256" key="1">
    <source>
        <dbReference type="ARBA" id="ARBA00004447"/>
    </source>
</evidence>
<feature type="domain" description="Fucosyltransferase C-terminal" evidence="12">
    <location>
        <begin position="197"/>
        <end position="354"/>
    </location>
</feature>
<keyword evidence="4 11" id="KW-0328">Glycosyltransferase</keyword>
<dbReference type="FunFam" id="3.40.50.11660:FF:000002">
    <property type="entry name" value="Alpha-(1,3)-fucosyltransferase"/>
    <property type="match status" value="1"/>
</dbReference>
<dbReference type="InterPro" id="IPR055270">
    <property type="entry name" value="Glyco_tran_10_C"/>
</dbReference>
<evidence type="ECO:0000256" key="4">
    <source>
        <dbReference type="ARBA" id="ARBA00022676"/>
    </source>
</evidence>
<evidence type="ECO:0000256" key="5">
    <source>
        <dbReference type="ARBA" id="ARBA00022679"/>
    </source>
</evidence>
<dbReference type="InterPro" id="IPR001503">
    <property type="entry name" value="Glyco_trans_10"/>
</dbReference>
<evidence type="ECO:0000256" key="2">
    <source>
        <dbReference type="ARBA" id="ARBA00004922"/>
    </source>
</evidence>
<evidence type="ECO:0000256" key="7">
    <source>
        <dbReference type="ARBA" id="ARBA00022968"/>
    </source>
</evidence>
<comment type="pathway">
    <text evidence="2">Protein modification; protein glycosylation.</text>
</comment>
<keyword evidence="7" id="KW-0735">Signal-anchor</keyword>
<name>L7MLY2_RHIPC</name>
<keyword evidence="11" id="KW-0333">Golgi apparatus</keyword>
<evidence type="ECO:0000256" key="9">
    <source>
        <dbReference type="ARBA" id="ARBA00023136"/>
    </source>
</evidence>
<dbReference type="Pfam" id="PF17039">
    <property type="entry name" value="Glyco_tran_10_N"/>
    <property type="match status" value="1"/>
</dbReference>
<dbReference type="SUPFAM" id="SSF53756">
    <property type="entry name" value="UDP-Glycosyltransferase/glycogen phosphorylase"/>
    <property type="match status" value="1"/>
</dbReference>
<protein>
    <recommendedName>
        <fullName evidence="11">Fucosyltransferase</fullName>
        <ecNumber evidence="11">2.4.1.-</ecNumber>
    </recommendedName>
</protein>
<dbReference type="EMBL" id="GACK01000820">
    <property type="protein sequence ID" value="JAA64214.1"/>
    <property type="molecule type" value="mRNA"/>
</dbReference>
<keyword evidence="10" id="KW-0325">Glycoprotein</keyword>
<dbReference type="EC" id="2.4.1.-" evidence="11"/>
<organism evidence="14">
    <name type="scientific">Rhipicephalus pulchellus</name>
    <name type="common">Yellow backed tick</name>
    <name type="synonym">Dermacentor pulchellus</name>
    <dbReference type="NCBI Taxonomy" id="72859"/>
    <lineage>
        <taxon>Eukaryota</taxon>
        <taxon>Metazoa</taxon>
        <taxon>Ecdysozoa</taxon>
        <taxon>Arthropoda</taxon>
        <taxon>Chelicerata</taxon>
        <taxon>Arachnida</taxon>
        <taxon>Acari</taxon>
        <taxon>Parasitiformes</taxon>
        <taxon>Ixodida</taxon>
        <taxon>Ixodoidea</taxon>
        <taxon>Ixodidae</taxon>
        <taxon>Rhipicephalinae</taxon>
        <taxon>Rhipicephalus</taxon>
        <taxon>Rhipicephalus</taxon>
    </lineage>
</organism>